<keyword evidence="3" id="KW-1185">Reference proteome</keyword>
<dbReference type="RefSeq" id="WP_066882256.1">
    <property type="nucleotide sequence ID" value="NZ_LODL01000013.1"/>
</dbReference>
<dbReference type="STRING" id="281362.AT959_07645"/>
<accession>A0A133XKP6</accession>
<dbReference type="InterPro" id="IPR008457">
    <property type="entry name" value="Cu-R_CopD_dom"/>
</dbReference>
<reference evidence="2 3" key="1">
    <citation type="submission" date="2015-12" db="EMBL/GenBank/DDBJ databases">
        <title>Nitrous oxide reduction kinetics distinguish bacteria harboring typical versus atypical NosZ.</title>
        <authorList>
            <person name="Yoon S."/>
            <person name="Nissen S."/>
            <person name="Park D."/>
            <person name="Sanford R.A."/>
            <person name="Loeffler F.E."/>
        </authorList>
    </citation>
    <scope>NUCLEOTIDE SEQUENCE [LARGE SCALE GENOMIC DNA]</scope>
    <source>
        <strain evidence="2 3">ATCC BAA-841</strain>
    </source>
</reference>
<organism evidence="2 3">
    <name type="scientific">Dechloromonas denitrificans</name>
    <dbReference type="NCBI Taxonomy" id="281362"/>
    <lineage>
        <taxon>Bacteria</taxon>
        <taxon>Pseudomonadati</taxon>
        <taxon>Pseudomonadota</taxon>
        <taxon>Betaproteobacteria</taxon>
        <taxon>Rhodocyclales</taxon>
        <taxon>Azonexaceae</taxon>
        <taxon>Dechloromonas</taxon>
    </lineage>
</organism>
<name>A0A133XKP6_9RHOO</name>
<dbReference type="Pfam" id="PF05425">
    <property type="entry name" value="CopD"/>
    <property type="match status" value="1"/>
</dbReference>
<proteinExistence type="predicted"/>
<gene>
    <name evidence="2" type="ORF">AT959_07645</name>
</gene>
<dbReference type="EMBL" id="LODL01000013">
    <property type="protein sequence ID" value="KXB31522.1"/>
    <property type="molecule type" value="Genomic_DNA"/>
</dbReference>
<evidence type="ECO:0000313" key="2">
    <source>
        <dbReference type="EMBL" id="KXB31522.1"/>
    </source>
</evidence>
<sequence>MREFLLLLHLAGVIVWLGGMFFAHFCLRPVAAGQLPPPQRLQLLAAVLGRFFVAVAVAIAAILLSGFARLAHTGFAQAPLHWHLMAGLGLLMTAIFALIVVRHYPRLRAGVAAGDWPAAGSAMNGIRQWVATNLALGGLTLLVATLGSRFAA</sequence>
<dbReference type="Proteomes" id="UP000070186">
    <property type="component" value="Unassembled WGS sequence"/>
</dbReference>
<dbReference type="AlphaFoldDB" id="A0A133XKP6"/>
<evidence type="ECO:0000259" key="1">
    <source>
        <dbReference type="Pfam" id="PF05425"/>
    </source>
</evidence>
<comment type="caution">
    <text evidence="2">The sequence shown here is derived from an EMBL/GenBank/DDBJ whole genome shotgun (WGS) entry which is preliminary data.</text>
</comment>
<dbReference type="GO" id="GO:0016020">
    <property type="term" value="C:membrane"/>
    <property type="evidence" value="ECO:0007669"/>
    <property type="project" value="InterPro"/>
</dbReference>
<evidence type="ECO:0000313" key="3">
    <source>
        <dbReference type="Proteomes" id="UP000070186"/>
    </source>
</evidence>
<feature type="domain" description="Copper resistance protein D" evidence="1">
    <location>
        <begin position="46"/>
        <end position="145"/>
    </location>
</feature>
<protein>
    <recommendedName>
        <fullName evidence="1">Copper resistance protein D domain-containing protein</fullName>
    </recommendedName>
</protein>